<evidence type="ECO:0000256" key="1">
    <source>
        <dbReference type="SAM" id="SignalP"/>
    </source>
</evidence>
<evidence type="ECO:0000313" key="6">
    <source>
        <dbReference type="Proteomes" id="UP000332933"/>
    </source>
</evidence>
<dbReference type="Proteomes" id="UP000332933">
    <property type="component" value="Unassembled WGS sequence"/>
</dbReference>
<dbReference type="AlphaFoldDB" id="A0A485LQJ9"/>
<evidence type="ECO:0000313" key="5">
    <source>
        <dbReference type="EMBL" id="VFT99353.1"/>
    </source>
</evidence>
<dbReference type="InterPro" id="IPR003609">
    <property type="entry name" value="Pan_app"/>
</dbReference>
<feature type="domain" description="Apple" evidence="2">
    <location>
        <begin position="118"/>
        <end position="163"/>
    </location>
</feature>
<dbReference type="EMBL" id="CAADRA010007166">
    <property type="protein sequence ID" value="VFT99353.1"/>
    <property type="molecule type" value="Genomic_DNA"/>
</dbReference>
<proteinExistence type="predicted"/>
<gene>
    <name evidence="5" type="primary">Aste57867_22699</name>
    <name evidence="4" type="ORF">As57867_022629</name>
    <name evidence="5" type="ORF">ASTE57867_22699</name>
</gene>
<accession>A0A485LQJ9</accession>
<protein>
    <submittedName>
        <fullName evidence="5">Aste57867_22699 protein</fullName>
    </submittedName>
</protein>
<dbReference type="OrthoDB" id="64551at2759"/>
<dbReference type="Pfam" id="PF14295">
    <property type="entry name" value="PAN_4"/>
    <property type="match status" value="1"/>
</dbReference>
<name>A0A485LQJ9_9STRA</name>
<evidence type="ECO:0000313" key="4">
    <source>
        <dbReference type="EMBL" id="KAF0685433.1"/>
    </source>
</evidence>
<keyword evidence="6" id="KW-1185">Reference proteome</keyword>
<dbReference type="EMBL" id="VJMH01007140">
    <property type="protein sequence ID" value="KAF0685433.1"/>
    <property type="molecule type" value="Genomic_DNA"/>
</dbReference>
<keyword evidence="1" id="KW-0732">Signal</keyword>
<organism evidence="5 6">
    <name type="scientific">Aphanomyces stellatus</name>
    <dbReference type="NCBI Taxonomy" id="120398"/>
    <lineage>
        <taxon>Eukaryota</taxon>
        <taxon>Sar</taxon>
        <taxon>Stramenopiles</taxon>
        <taxon>Oomycota</taxon>
        <taxon>Saprolegniomycetes</taxon>
        <taxon>Saprolegniales</taxon>
        <taxon>Verrucalvaceae</taxon>
        <taxon>Aphanomyces</taxon>
    </lineage>
</organism>
<evidence type="ECO:0000259" key="3">
    <source>
        <dbReference type="Pfam" id="PF14295"/>
    </source>
</evidence>
<dbReference type="Gene3D" id="3.50.4.10">
    <property type="entry name" value="Hepatocyte Growth Factor"/>
    <property type="match status" value="2"/>
</dbReference>
<sequence>MKVPALTILAATVATAKQFDCTVNADLFGDDLYMATDRSLDVCLSDCQKREACNGLTWVASSTGGSGQCYLKNLKDSTRRAVENTSGVRSMVSCTQKTEQWVTMGDYLVYNEVDLGSLNHVLTLDACKQLCANTPGCAAAQYWDTDLKCTFMQSTPGFVTYSNRGTHVTTAAIRHGYSFCQAHVDGYNTTDVWNFPGTFQDCSKCMASKNANAFTWDIYNPDTSSSSGQCYCKHIAPGTFDATALDFFNEGIFCANY</sequence>
<evidence type="ECO:0000259" key="2">
    <source>
        <dbReference type="Pfam" id="PF00024"/>
    </source>
</evidence>
<feature type="chain" id="PRO_5036116621" evidence="1">
    <location>
        <begin position="17"/>
        <end position="257"/>
    </location>
</feature>
<dbReference type="Pfam" id="PF00024">
    <property type="entry name" value="PAN_1"/>
    <property type="match status" value="1"/>
</dbReference>
<feature type="signal peptide" evidence="1">
    <location>
        <begin position="1"/>
        <end position="16"/>
    </location>
</feature>
<reference evidence="5 6" key="1">
    <citation type="submission" date="2019-03" db="EMBL/GenBank/DDBJ databases">
        <authorList>
            <person name="Gaulin E."/>
            <person name="Dumas B."/>
        </authorList>
    </citation>
    <scope>NUCLEOTIDE SEQUENCE [LARGE SCALE GENOMIC DNA]</scope>
    <source>
        <strain evidence="5">CBS 568.67</strain>
    </source>
</reference>
<feature type="domain" description="Apple" evidence="3">
    <location>
        <begin position="25"/>
        <end position="72"/>
    </location>
</feature>
<reference evidence="4" key="2">
    <citation type="submission" date="2019-06" db="EMBL/GenBank/DDBJ databases">
        <title>Genomics analysis of Aphanomyces spp. identifies a new class of oomycete effector associated with host adaptation.</title>
        <authorList>
            <person name="Gaulin E."/>
        </authorList>
    </citation>
    <scope>NUCLEOTIDE SEQUENCE</scope>
    <source>
        <strain evidence="4">CBS 578.67</strain>
    </source>
</reference>